<dbReference type="AlphaFoldDB" id="A0A2H0NER1"/>
<sequence>MTSVFERVINWNEKRYERIFNFGLANALLVEEAGELENARIIGNPIETLDAVGDITFVAIGILWKLGYSPEYIESLFEKHISKHKKPNVDIFQASLLSSYVDIADYSKLDYEIIILRKIAHLICISCVEALKDLDMFSYYLVVLRIICDSNDTKAIEKVLPDIKANINKGANYKAPTEDLESLFYQVKGLA</sequence>
<proteinExistence type="predicted"/>
<organism evidence="1 2">
    <name type="scientific">Candidatus Komeilibacteria bacterium CG11_big_fil_rev_8_21_14_0_20_36_20</name>
    <dbReference type="NCBI Taxonomy" id="1974477"/>
    <lineage>
        <taxon>Bacteria</taxon>
        <taxon>Candidatus Komeiliibacteriota</taxon>
    </lineage>
</organism>
<dbReference type="Proteomes" id="UP000230564">
    <property type="component" value="Unassembled WGS sequence"/>
</dbReference>
<evidence type="ECO:0000313" key="2">
    <source>
        <dbReference type="Proteomes" id="UP000230564"/>
    </source>
</evidence>
<dbReference type="InterPro" id="IPR021130">
    <property type="entry name" value="PRib-ATP_PPHydrolase-like"/>
</dbReference>
<reference evidence="1 2" key="1">
    <citation type="submission" date="2017-09" db="EMBL/GenBank/DDBJ databases">
        <title>Depth-based differentiation of microbial function through sediment-hosted aquifers and enrichment of novel symbionts in the deep terrestrial subsurface.</title>
        <authorList>
            <person name="Probst A.J."/>
            <person name="Ladd B."/>
            <person name="Jarett J.K."/>
            <person name="Geller-Mcgrath D.E."/>
            <person name="Sieber C.M."/>
            <person name="Emerson J.B."/>
            <person name="Anantharaman K."/>
            <person name="Thomas B.C."/>
            <person name="Malmstrom R."/>
            <person name="Stieglmeier M."/>
            <person name="Klingl A."/>
            <person name="Woyke T."/>
            <person name="Ryan C.M."/>
            <person name="Banfield J.F."/>
        </authorList>
    </citation>
    <scope>NUCLEOTIDE SEQUENCE [LARGE SCALE GENOMIC DNA]</scope>
    <source>
        <strain evidence="1">CG11_big_fil_rev_8_21_14_0_20_36_20</strain>
    </source>
</reference>
<protein>
    <submittedName>
        <fullName evidence="1">Uncharacterized protein</fullName>
    </submittedName>
</protein>
<comment type="caution">
    <text evidence="1">The sequence shown here is derived from an EMBL/GenBank/DDBJ whole genome shotgun (WGS) entry which is preliminary data.</text>
</comment>
<dbReference type="Pfam" id="PF01503">
    <property type="entry name" value="PRA-PH"/>
    <property type="match status" value="1"/>
</dbReference>
<evidence type="ECO:0000313" key="1">
    <source>
        <dbReference type="EMBL" id="PIR06665.1"/>
    </source>
</evidence>
<gene>
    <name evidence="1" type="ORF">COV55_02830</name>
</gene>
<accession>A0A2H0NER1</accession>
<name>A0A2H0NER1_9BACT</name>
<dbReference type="EMBL" id="PCWQ01000011">
    <property type="protein sequence ID" value="PIR06665.1"/>
    <property type="molecule type" value="Genomic_DNA"/>
</dbReference>